<organism evidence="1 2">
    <name type="scientific">Laccaria amethystina LaAM-08-1</name>
    <dbReference type="NCBI Taxonomy" id="1095629"/>
    <lineage>
        <taxon>Eukaryota</taxon>
        <taxon>Fungi</taxon>
        <taxon>Dikarya</taxon>
        <taxon>Basidiomycota</taxon>
        <taxon>Agaricomycotina</taxon>
        <taxon>Agaricomycetes</taxon>
        <taxon>Agaricomycetidae</taxon>
        <taxon>Agaricales</taxon>
        <taxon>Agaricineae</taxon>
        <taxon>Hydnangiaceae</taxon>
        <taxon>Laccaria</taxon>
    </lineage>
</organism>
<dbReference type="AlphaFoldDB" id="A0A0C9WPD7"/>
<proteinExistence type="predicted"/>
<name>A0A0C9WPD7_9AGAR</name>
<dbReference type="OrthoDB" id="3247418at2759"/>
<dbReference type="STRING" id="1095629.A0A0C9WPD7"/>
<keyword evidence="2" id="KW-1185">Reference proteome</keyword>
<gene>
    <name evidence="1" type="ORF">K443DRAFT_16194</name>
</gene>
<sequence length="122" mass="13809">MNNLFLGIVGHHFRVVIGMKWDERDKEVETAFDNQVPREKDLKKGHQLLRAKGTTLKQLETLQIPALRELCILYNVHHTVRQQGHRRVKKRPFAIALSSVCNGASRPPSTSTVVLEGGCTLE</sequence>
<dbReference type="EMBL" id="KN839805">
    <property type="protein sequence ID" value="KIJ89378.1"/>
    <property type="molecule type" value="Genomic_DNA"/>
</dbReference>
<evidence type="ECO:0000313" key="2">
    <source>
        <dbReference type="Proteomes" id="UP000054477"/>
    </source>
</evidence>
<dbReference type="Proteomes" id="UP000054477">
    <property type="component" value="Unassembled WGS sequence"/>
</dbReference>
<reference evidence="2" key="2">
    <citation type="submission" date="2015-01" db="EMBL/GenBank/DDBJ databases">
        <title>Evolutionary Origins and Diversification of the Mycorrhizal Mutualists.</title>
        <authorList>
            <consortium name="DOE Joint Genome Institute"/>
            <consortium name="Mycorrhizal Genomics Consortium"/>
            <person name="Kohler A."/>
            <person name="Kuo A."/>
            <person name="Nagy L.G."/>
            <person name="Floudas D."/>
            <person name="Copeland A."/>
            <person name="Barry K.W."/>
            <person name="Cichocki N."/>
            <person name="Veneault-Fourrey C."/>
            <person name="LaButti K."/>
            <person name="Lindquist E.A."/>
            <person name="Lipzen A."/>
            <person name="Lundell T."/>
            <person name="Morin E."/>
            <person name="Murat C."/>
            <person name="Riley R."/>
            <person name="Ohm R."/>
            <person name="Sun H."/>
            <person name="Tunlid A."/>
            <person name="Henrissat B."/>
            <person name="Grigoriev I.V."/>
            <person name="Hibbett D.S."/>
            <person name="Martin F."/>
        </authorList>
    </citation>
    <scope>NUCLEOTIDE SEQUENCE [LARGE SCALE GENOMIC DNA]</scope>
    <source>
        <strain evidence="2">LaAM-08-1</strain>
    </source>
</reference>
<evidence type="ECO:0000313" key="1">
    <source>
        <dbReference type="EMBL" id="KIJ89378.1"/>
    </source>
</evidence>
<accession>A0A0C9WPD7</accession>
<dbReference type="HOGENOM" id="CLU_2027094_0_0_1"/>
<reference evidence="1 2" key="1">
    <citation type="submission" date="2014-04" db="EMBL/GenBank/DDBJ databases">
        <authorList>
            <consortium name="DOE Joint Genome Institute"/>
            <person name="Kuo A."/>
            <person name="Kohler A."/>
            <person name="Nagy L.G."/>
            <person name="Floudas D."/>
            <person name="Copeland A."/>
            <person name="Barry K.W."/>
            <person name="Cichocki N."/>
            <person name="Veneault-Fourrey C."/>
            <person name="LaButti K."/>
            <person name="Lindquist E.A."/>
            <person name="Lipzen A."/>
            <person name="Lundell T."/>
            <person name="Morin E."/>
            <person name="Murat C."/>
            <person name="Sun H."/>
            <person name="Tunlid A."/>
            <person name="Henrissat B."/>
            <person name="Grigoriev I.V."/>
            <person name="Hibbett D.S."/>
            <person name="Martin F."/>
            <person name="Nordberg H.P."/>
            <person name="Cantor M.N."/>
            <person name="Hua S.X."/>
        </authorList>
    </citation>
    <scope>NUCLEOTIDE SEQUENCE [LARGE SCALE GENOMIC DNA]</scope>
    <source>
        <strain evidence="1 2">LaAM-08-1</strain>
    </source>
</reference>
<protein>
    <submittedName>
        <fullName evidence="1">Unplaced genomic scaffold K443scaffold_1270, whole genome shotgun sequence</fullName>
    </submittedName>
</protein>